<protein>
    <submittedName>
        <fullName evidence="1">Uncharacterized protein</fullName>
    </submittedName>
</protein>
<accession>A0A918FFB2</accession>
<gene>
    <name evidence="1" type="ORF">GCM10008957_50800</name>
</gene>
<dbReference type="Proteomes" id="UP000603865">
    <property type="component" value="Unassembled WGS sequence"/>
</dbReference>
<organism evidence="1 2">
    <name type="scientific">Deinococcus ruber</name>
    <dbReference type="NCBI Taxonomy" id="1848197"/>
    <lineage>
        <taxon>Bacteria</taxon>
        <taxon>Thermotogati</taxon>
        <taxon>Deinococcota</taxon>
        <taxon>Deinococci</taxon>
        <taxon>Deinococcales</taxon>
        <taxon>Deinococcaceae</taxon>
        <taxon>Deinococcus</taxon>
    </lineage>
</organism>
<evidence type="ECO:0000313" key="1">
    <source>
        <dbReference type="EMBL" id="GGR34549.1"/>
    </source>
</evidence>
<name>A0A918FFB2_9DEIO</name>
<comment type="caution">
    <text evidence="1">The sequence shown here is derived from an EMBL/GenBank/DDBJ whole genome shotgun (WGS) entry which is preliminary data.</text>
</comment>
<reference evidence="1" key="1">
    <citation type="journal article" date="2014" name="Int. J. Syst. Evol. Microbiol.">
        <title>Complete genome sequence of Corynebacterium casei LMG S-19264T (=DSM 44701T), isolated from a smear-ripened cheese.</title>
        <authorList>
            <consortium name="US DOE Joint Genome Institute (JGI-PGF)"/>
            <person name="Walter F."/>
            <person name="Albersmeier A."/>
            <person name="Kalinowski J."/>
            <person name="Ruckert C."/>
        </authorList>
    </citation>
    <scope>NUCLEOTIDE SEQUENCE</scope>
    <source>
        <strain evidence="1">JCM 31311</strain>
    </source>
</reference>
<evidence type="ECO:0000313" key="2">
    <source>
        <dbReference type="Proteomes" id="UP000603865"/>
    </source>
</evidence>
<keyword evidence="2" id="KW-1185">Reference proteome</keyword>
<reference evidence="1" key="2">
    <citation type="submission" date="2020-09" db="EMBL/GenBank/DDBJ databases">
        <authorList>
            <person name="Sun Q."/>
            <person name="Ohkuma M."/>
        </authorList>
    </citation>
    <scope>NUCLEOTIDE SEQUENCE</scope>
    <source>
        <strain evidence="1">JCM 31311</strain>
    </source>
</reference>
<dbReference type="RefSeq" id="WP_189093326.1">
    <property type="nucleotide sequence ID" value="NZ_BMQL01000064.1"/>
</dbReference>
<dbReference type="EMBL" id="BMQL01000064">
    <property type="protein sequence ID" value="GGR34549.1"/>
    <property type="molecule type" value="Genomic_DNA"/>
</dbReference>
<dbReference type="AlphaFoldDB" id="A0A918FFB2"/>
<proteinExistence type="predicted"/>
<sequence>MMVSIILLSTAIPAESREVWRDAFDAEKPLTWRNYALTRTPKERITWRLSVDARKQYRTRIARLITGGGGVIHPRVKLKKLAGKSVEKPKQEYGEKRREIPRRLSSDAARRQILNLAAHMQHYPGLSGIRSDVFDLAQYCTRVWKSTHPDSAFPLWPKMPILPYLQPRMAPLANIIQESVQEAPEHATQNQSEEVRQYLIE</sequence>